<dbReference type="GeneID" id="54460614"/>
<dbReference type="Proteomes" id="UP000504636">
    <property type="component" value="Unplaced"/>
</dbReference>
<sequence>MEIFDYPHSALNTSFDNFKTDVGSALDWGGYLGSTNLSAFTENLAATLTTQIRNAPSAGGDNANATTFRGTAQASTTYVEVRWQWLILPVAETLLTAVLFVISVAMTRHLPLLKTSVIALLSHGLDGCWEDELETTSPETAEKLEDLAKGLSASFQPNSQGQLRFVRS</sequence>
<proteinExistence type="predicted"/>
<dbReference type="OrthoDB" id="5242705at2759"/>
<gene>
    <name evidence="2 4" type="ORF">BDZ99DRAFT_461906</name>
</gene>
<reference evidence="4" key="3">
    <citation type="submission" date="2025-04" db="UniProtKB">
        <authorList>
            <consortium name="RefSeq"/>
        </authorList>
    </citation>
    <scope>IDENTIFICATION</scope>
    <source>
        <strain evidence="4">CBS 304.34</strain>
    </source>
</reference>
<dbReference type="PANTHER" id="PTHR35394">
    <property type="entry name" value="DUF3176 DOMAIN-CONTAINING PROTEIN"/>
    <property type="match status" value="1"/>
</dbReference>
<protein>
    <submittedName>
        <fullName evidence="2 4">Uncharacterized protein</fullName>
    </submittedName>
</protein>
<accession>A0A6A6YVL1</accession>
<keyword evidence="1" id="KW-0812">Transmembrane</keyword>
<reference evidence="4" key="2">
    <citation type="submission" date="2020-04" db="EMBL/GenBank/DDBJ databases">
        <authorList>
            <consortium name="NCBI Genome Project"/>
        </authorList>
    </citation>
    <scope>NUCLEOTIDE SEQUENCE</scope>
    <source>
        <strain evidence="4">CBS 304.34</strain>
    </source>
</reference>
<organism evidence="2">
    <name type="scientific">Mytilinidion resinicola</name>
    <dbReference type="NCBI Taxonomy" id="574789"/>
    <lineage>
        <taxon>Eukaryota</taxon>
        <taxon>Fungi</taxon>
        <taxon>Dikarya</taxon>
        <taxon>Ascomycota</taxon>
        <taxon>Pezizomycotina</taxon>
        <taxon>Dothideomycetes</taxon>
        <taxon>Pleosporomycetidae</taxon>
        <taxon>Mytilinidiales</taxon>
        <taxon>Mytilinidiaceae</taxon>
        <taxon>Mytilinidion</taxon>
    </lineage>
</organism>
<evidence type="ECO:0000313" key="3">
    <source>
        <dbReference type="Proteomes" id="UP000504636"/>
    </source>
</evidence>
<dbReference type="PANTHER" id="PTHR35394:SF5">
    <property type="entry name" value="DUF3176 DOMAIN-CONTAINING PROTEIN"/>
    <property type="match status" value="1"/>
</dbReference>
<dbReference type="AlphaFoldDB" id="A0A6A6YVL1"/>
<name>A0A6A6YVL1_9PEZI</name>
<dbReference type="EMBL" id="MU003698">
    <property type="protein sequence ID" value="KAF2811957.1"/>
    <property type="molecule type" value="Genomic_DNA"/>
</dbReference>
<keyword evidence="3" id="KW-1185">Reference proteome</keyword>
<keyword evidence="1" id="KW-0472">Membrane</keyword>
<feature type="transmembrane region" description="Helical" evidence="1">
    <location>
        <begin position="85"/>
        <end position="106"/>
    </location>
</feature>
<evidence type="ECO:0000256" key="1">
    <source>
        <dbReference type="SAM" id="Phobius"/>
    </source>
</evidence>
<keyword evidence="1" id="KW-1133">Transmembrane helix</keyword>
<evidence type="ECO:0000313" key="4">
    <source>
        <dbReference type="RefSeq" id="XP_033578921.1"/>
    </source>
</evidence>
<reference evidence="2 4" key="1">
    <citation type="journal article" date="2020" name="Stud. Mycol.">
        <title>101 Dothideomycetes genomes: a test case for predicting lifestyles and emergence of pathogens.</title>
        <authorList>
            <person name="Haridas S."/>
            <person name="Albert R."/>
            <person name="Binder M."/>
            <person name="Bloem J."/>
            <person name="Labutti K."/>
            <person name="Salamov A."/>
            <person name="Andreopoulos B."/>
            <person name="Baker S."/>
            <person name="Barry K."/>
            <person name="Bills G."/>
            <person name="Bluhm B."/>
            <person name="Cannon C."/>
            <person name="Castanera R."/>
            <person name="Culley D."/>
            <person name="Daum C."/>
            <person name="Ezra D."/>
            <person name="Gonzalez J."/>
            <person name="Henrissat B."/>
            <person name="Kuo A."/>
            <person name="Liang C."/>
            <person name="Lipzen A."/>
            <person name="Lutzoni F."/>
            <person name="Magnuson J."/>
            <person name="Mondo S."/>
            <person name="Nolan M."/>
            <person name="Ohm R."/>
            <person name="Pangilinan J."/>
            <person name="Park H.-J."/>
            <person name="Ramirez L."/>
            <person name="Alfaro M."/>
            <person name="Sun H."/>
            <person name="Tritt A."/>
            <person name="Yoshinaga Y."/>
            <person name="Zwiers L.-H."/>
            <person name="Turgeon B."/>
            <person name="Goodwin S."/>
            <person name="Spatafora J."/>
            <person name="Crous P."/>
            <person name="Grigoriev I."/>
        </authorList>
    </citation>
    <scope>NUCLEOTIDE SEQUENCE</scope>
    <source>
        <strain evidence="2 4">CBS 304.34</strain>
    </source>
</reference>
<evidence type="ECO:0000313" key="2">
    <source>
        <dbReference type="EMBL" id="KAF2811957.1"/>
    </source>
</evidence>
<dbReference type="RefSeq" id="XP_033578921.1">
    <property type="nucleotide sequence ID" value="XM_033719721.1"/>
</dbReference>